<dbReference type="InterPro" id="IPR025859">
    <property type="entry name" value="AurF/CmlI"/>
</dbReference>
<gene>
    <name evidence="2" type="ORF">E6Q54_15345</name>
</gene>
<keyword evidence="1" id="KW-0472">Membrane</keyword>
<dbReference type="Gene3D" id="1.10.620.20">
    <property type="entry name" value="Ribonucleotide Reductase, subunit A"/>
    <property type="match status" value="1"/>
</dbReference>
<comment type="caution">
    <text evidence="2">The sequence shown here is derived from an EMBL/GenBank/DDBJ whole genome shotgun (WGS) entry which is preliminary data.</text>
</comment>
<proteinExistence type="predicted"/>
<accession>A0A5B1MBT8</accession>
<dbReference type="EMBL" id="SSGD01000091">
    <property type="protein sequence ID" value="TXI54145.1"/>
    <property type="molecule type" value="Genomic_DNA"/>
</dbReference>
<evidence type="ECO:0000256" key="1">
    <source>
        <dbReference type="SAM" id="Phobius"/>
    </source>
</evidence>
<dbReference type="Proteomes" id="UP000321797">
    <property type="component" value="Unassembled WGS sequence"/>
</dbReference>
<evidence type="ECO:0000313" key="3">
    <source>
        <dbReference type="Proteomes" id="UP000321797"/>
    </source>
</evidence>
<dbReference type="InterPro" id="IPR012348">
    <property type="entry name" value="RNR-like"/>
</dbReference>
<name>A0A5B1MBT8_9MYCO</name>
<evidence type="ECO:0000313" key="2">
    <source>
        <dbReference type="EMBL" id="TXI54145.1"/>
    </source>
</evidence>
<reference evidence="2 3" key="1">
    <citation type="submission" date="2018-09" db="EMBL/GenBank/DDBJ databases">
        <title>Metagenome Assembled Genomes from an Advanced Water Purification Facility.</title>
        <authorList>
            <person name="Stamps B.W."/>
            <person name="Spear J.R."/>
        </authorList>
    </citation>
    <scope>NUCLEOTIDE SEQUENCE [LARGE SCALE GENOMIC DNA]</scope>
    <source>
        <strain evidence="2">Bin_29_2</strain>
    </source>
</reference>
<keyword evidence="1" id="KW-1133">Transmembrane helix</keyword>
<sequence length="363" mass="41940">MPTGVIVICWLLAGMCAITAVPYSIFYLIRRLKNAMYVGDDVAYGEKLATLSESSVRRNFNPYLDIDWDSAELDISTEDPRWVITGADPLGRHPWYQAQPLDKKIAMGMWRQANMAKVGVQFEGILVRGLMHYTFWVPNGSPEYRYCLHECIEECNHTLMFQELVNRIGVDVPGMPRWLRVLSPIVPFYAGPWPNCFFFGVLAGEVPFDYLQTLALREEDTVPAIVRQMIGIHVAEEARHISFAHQYLERRVPRLWWTSRFMLSLYVPVVMRMLGQAMVVPPRSFFREFGVPRSARKPWFFGAPESRQTWRDMFADVRMLCHELGLMNPAARLMWRICKIDGAPSRYRGEPQRAQVPAQLTDV</sequence>
<dbReference type="Pfam" id="PF11583">
    <property type="entry name" value="AurF"/>
    <property type="match status" value="1"/>
</dbReference>
<keyword evidence="1" id="KW-0812">Transmembrane</keyword>
<protein>
    <submittedName>
        <fullName evidence="2">Diiron oxygenase</fullName>
    </submittedName>
</protein>
<dbReference type="AlphaFoldDB" id="A0A5B1MBT8"/>
<organism evidence="2 3">
    <name type="scientific">Mycolicibacter arupensis</name>
    <dbReference type="NCBI Taxonomy" id="342002"/>
    <lineage>
        <taxon>Bacteria</taxon>
        <taxon>Bacillati</taxon>
        <taxon>Actinomycetota</taxon>
        <taxon>Actinomycetes</taxon>
        <taxon>Mycobacteriales</taxon>
        <taxon>Mycobacteriaceae</taxon>
        <taxon>Mycolicibacter</taxon>
    </lineage>
</organism>
<feature type="transmembrane region" description="Helical" evidence="1">
    <location>
        <begin position="6"/>
        <end position="29"/>
    </location>
</feature>
<dbReference type="GO" id="GO:0016491">
    <property type="term" value="F:oxidoreductase activity"/>
    <property type="evidence" value="ECO:0007669"/>
    <property type="project" value="InterPro"/>
</dbReference>